<feature type="signal peptide" evidence="6">
    <location>
        <begin position="1"/>
        <end position="21"/>
    </location>
</feature>
<dbReference type="Gene3D" id="2.20.20.130">
    <property type="match status" value="1"/>
</dbReference>
<keyword evidence="3 6" id="KW-0732">Signal</keyword>
<gene>
    <name evidence="9" type="ORF">GCM10011343_02010</name>
</gene>
<dbReference type="InterPro" id="IPR012944">
    <property type="entry name" value="SusD_RagB_dom"/>
</dbReference>
<dbReference type="InterPro" id="IPR033985">
    <property type="entry name" value="SusD-like_N"/>
</dbReference>
<evidence type="ECO:0000256" key="3">
    <source>
        <dbReference type="ARBA" id="ARBA00022729"/>
    </source>
</evidence>
<evidence type="ECO:0000256" key="5">
    <source>
        <dbReference type="ARBA" id="ARBA00023237"/>
    </source>
</evidence>
<feature type="domain" description="SusD-like N-terminal" evidence="8">
    <location>
        <begin position="52"/>
        <end position="223"/>
    </location>
</feature>
<reference evidence="9" key="2">
    <citation type="submission" date="2020-09" db="EMBL/GenBank/DDBJ databases">
        <authorList>
            <person name="Sun Q."/>
            <person name="Zhou Y."/>
        </authorList>
    </citation>
    <scope>NUCLEOTIDE SEQUENCE</scope>
    <source>
        <strain evidence="9">CGMCC 1.12506</strain>
    </source>
</reference>
<dbReference type="Pfam" id="PF07980">
    <property type="entry name" value="SusD_RagB"/>
    <property type="match status" value="1"/>
</dbReference>
<evidence type="ECO:0000256" key="1">
    <source>
        <dbReference type="ARBA" id="ARBA00004442"/>
    </source>
</evidence>
<evidence type="ECO:0008006" key="11">
    <source>
        <dbReference type="Google" id="ProtNLM"/>
    </source>
</evidence>
<evidence type="ECO:0000256" key="6">
    <source>
        <dbReference type="SAM" id="SignalP"/>
    </source>
</evidence>
<dbReference type="AlphaFoldDB" id="A0A916XVD2"/>
<evidence type="ECO:0000256" key="2">
    <source>
        <dbReference type="ARBA" id="ARBA00006275"/>
    </source>
</evidence>
<evidence type="ECO:0000259" key="7">
    <source>
        <dbReference type="Pfam" id="PF07980"/>
    </source>
</evidence>
<keyword evidence="5" id="KW-0998">Cell outer membrane</keyword>
<dbReference type="Proteomes" id="UP000625735">
    <property type="component" value="Unassembled WGS sequence"/>
</dbReference>
<proteinExistence type="inferred from homology"/>
<evidence type="ECO:0000259" key="8">
    <source>
        <dbReference type="Pfam" id="PF14322"/>
    </source>
</evidence>
<protein>
    <recommendedName>
        <fullName evidence="11">Starch-binding associating with outer membrane</fullName>
    </recommendedName>
</protein>
<organism evidence="9 10">
    <name type="scientific">Flavobacterium orientale</name>
    <dbReference type="NCBI Taxonomy" id="1756020"/>
    <lineage>
        <taxon>Bacteria</taxon>
        <taxon>Pseudomonadati</taxon>
        <taxon>Bacteroidota</taxon>
        <taxon>Flavobacteriia</taxon>
        <taxon>Flavobacteriales</taxon>
        <taxon>Flavobacteriaceae</taxon>
        <taxon>Flavobacterium</taxon>
    </lineage>
</organism>
<dbReference type="EMBL" id="BMFG01000001">
    <property type="protein sequence ID" value="GGD14529.1"/>
    <property type="molecule type" value="Genomic_DNA"/>
</dbReference>
<comment type="caution">
    <text evidence="9">The sequence shown here is derived from an EMBL/GenBank/DDBJ whole genome shotgun (WGS) entry which is preliminary data.</text>
</comment>
<dbReference type="PROSITE" id="PS51257">
    <property type="entry name" value="PROKAR_LIPOPROTEIN"/>
    <property type="match status" value="1"/>
</dbReference>
<dbReference type="GO" id="GO:0009279">
    <property type="term" value="C:cell outer membrane"/>
    <property type="evidence" value="ECO:0007669"/>
    <property type="project" value="UniProtKB-SubCell"/>
</dbReference>
<reference evidence="9" key="1">
    <citation type="journal article" date="2014" name="Int. J. Syst. Evol. Microbiol.">
        <title>Complete genome sequence of Corynebacterium casei LMG S-19264T (=DSM 44701T), isolated from a smear-ripened cheese.</title>
        <authorList>
            <consortium name="US DOE Joint Genome Institute (JGI-PGF)"/>
            <person name="Walter F."/>
            <person name="Albersmeier A."/>
            <person name="Kalinowski J."/>
            <person name="Ruckert C."/>
        </authorList>
    </citation>
    <scope>NUCLEOTIDE SEQUENCE</scope>
    <source>
        <strain evidence="9">CGMCC 1.12506</strain>
    </source>
</reference>
<evidence type="ECO:0000313" key="10">
    <source>
        <dbReference type="Proteomes" id="UP000625735"/>
    </source>
</evidence>
<comment type="subcellular location">
    <subcellularLocation>
        <location evidence="1">Cell outer membrane</location>
    </subcellularLocation>
</comment>
<sequence>MIRKYLLLGLLSLGLYSCSDALDVIQDGELSDAALFTNTANLQLFLNETYDQVSIQNELMVSSRLTDEVGLGSAGFSNETLRFFVVSTNGFAAAIWNQHYRAINYSNRLLRGATLFTPAPGTEAEYNNIIAQGRAIRAFSHLQLLTYFSTDLSNNDALGVMKIDFVPTTQQTVPRSTNGEVFALIEDDLTFAAANLTTATAGPNSWKFFNTNVINAMRARMYLYRKNYVLAEQYADAVINTSGISLASSTFALPADFPLTSATVVPTGPAVGSESFDAQPPAGIQRALFLMDRWTATTASPEYKKMWVDAAQGEAIFSLARPNNAINFSSQYNTNQSYTLGGPLYDMGRTLFDLYTQPLGGGAQDFRRWAFVDRSATIAADPSTADQLSEVIVIDKYPGKAGSHNSNDLKVFRMSEMYFIKAECRARANDLTGAATLIQNVRQNRNYIAGAIVPTPVYANPTQAYADILLERRKELAFEGHRYIDLKRLGLDAGVTETDRYAQDSENATATNPYNISVTDYRFTLPIPQAEINVNPLVQNPNY</sequence>
<dbReference type="Gene3D" id="1.25.40.390">
    <property type="match status" value="2"/>
</dbReference>
<feature type="domain" description="RagB/SusD" evidence="7">
    <location>
        <begin position="400"/>
        <end position="543"/>
    </location>
</feature>
<feature type="chain" id="PRO_5037963161" description="Starch-binding associating with outer membrane" evidence="6">
    <location>
        <begin position="22"/>
        <end position="543"/>
    </location>
</feature>
<accession>A0A916XVD2</accession>
<keyword evidence="10" id="KW-1185">Reference proteome</keyword>
<dbReference type="Gene3D" id="1.25.40.900">
    <property type="match status" value="1"/>
</dbReference>
<dbReference type="InterPro" id="IPR011990">
    <property type="entry name" value="TPR-like_helical_dom_sf"/>
</dbReference>
<dbReference type="Pfam" id="PF14322">
    <property type="entry name" value="SusD-like_3"/>
    <property type="match status" value="1"/>
</dbReference>
<comment type="similarity">
    <text evidence="2">Belongs to the SusD family.</text>
</comment>
<dbReference type="RefSeq" id="WP_188360637.1">
    <property type="nucleotide sequence ID" value="NZ_BMFG01000001.1"/>
</dbReference>
<keyword evidence="4" id="KW-0472">Membrane</keyword>
<evidence type="ECO:0000313" key="9">
    <source>
        <dbReference type="EMBL" id="GGD14529.1"/>
    </source>
</evidence>
<evidence type="ECO:0000256" key="4">
    <source>
        <dbReference type="ARBA" id="ARBA00023136"/>
    </source>
</evidence>
<name>A0A916XVD2_9FLAO</name>
<dbReference type="SUPFAM" id="SSF48452">
    <property type="entry name" value="TPR-like"/>
    <property type="match status" value="1"/>
</dbReference>